<dbReference type="EMBL" id="NMUH01007196">
    <property type="protein sequence ID" value="MQM16833.1"/>
    <property type="molecule type" value="Genomic_DNA"/>
</dbReference>
<feature type="compositionally biased region" description="Low complexity" evidence="1">
    <location>
        <begin position="440"/>
        <end position="456"/>
    </location>
</feature>
<feature type="domain" description="Retrotransposon gag" evidence="2">
    <location>
        <begin position="51"/>
        <end position="118"/>
    </location>
</feature>
<gene>
    <name evidence="3" type="ORF">Taro_049791</name>
</gene>
<keyword evidence="4" id="KW-1185">Reference proteome</keyword>
<proteinExistence type="predicted"/>
<dbReference type="AlphaFoldDB" id="A0A843XC09"/>
<dbReference type="Pfam" id="PF03732">
    <property type="entry name" value="Retrotrans_gag"/>
    <property type="match status" value="1"/>
</dbReference>
<evidence type="ECO:0000313" key="3">
    <source>
        <dbReference type="EMBL" id="MQM16833.1"/>
    </source>
</evidence>
<dbReference type="InterPro" id="IPR005162">
    <property type="entry name" value="Retrotrans_gag_dom"/>
</dbReference>
<feature type="compositionally biased region" description="Low complexity" evidence="1">
    <location>
        <begin position="281"/>
        <end position="298"/>
    </location>
</feature>
<comment type="caution">
    <text evidence="3">The sequence shown here is derived from an EMBL/GenBank/DDBJ whole genome shotgun (WGS) entry which is preliminary data.</text>
</comment>
<accession>A0A843XC09</accession>
<name>A0A843XC09_COLES</name>
<organism evidence="3 4">
    <name type="scientific">Colocasia esculenta</name>
    <name type="common">Wild taro</name>
    <name type="synonym">Arum esculentum</name>
    <dbReference type="NCBI Taxonomy" id="4460"/>
    <lineage>
        <taxon>Eukaryota</taxon>
        <taxon>Viridiplantae</taxon>
        <taxon>Streptophyta</taxon>
        <taxon>Embryophyta</taxon>
        <taxon>Tracheophyta</taxon>
        <taxon>Spermatophyta</taxon>
        <taxon>Magnoliopsida</taxon>
        <taxon>Liliopsida</taxon>
        <taxon>Araceae</taxon>
        <taxon>Aroideae</taxon>
        <taxon>Colocasieae</taxon>
        <taxon>Colocasia</taxon>
    </lineage>
</organism>
<dbReference type="Proteomes" id="UP000652761">
    <property type="component" value="Unassembled WGS sequence"/>
</dbReference>
<evidence type="ECO:0000256" key="1">
    <source>
        <dbReference type="SAM" id="MobiDB-lite"/>
    </source>
</evidence>
<protein>
    <recommendedName>
        <fullName evidence="2">Retrotransposon gag domain-containing protein</fullName>
    </recommendedName>
</protein>
<evidence type="ECO:0000259" key="2">
    <source>
        <dbReference type="Pfam" id="PF03732"/>
    </source>
</evidence>
<sequence length="628" mass="69804">MILDVPTFDGSLDPKVYLDWEAAMDRYFQWYDMTDGRRVRFAKMKLLSQAQTYWVNVESLLMQRYQDRIETWDDMKAKLRENRPVSEYIAEFDEYLLRCGVHEESAMTLSRFRKGLRQTYQRELFRRNVTTLKYAYQVAHEVELFESEYQPPSQDCGLVSHHLGTNHYPYLPYLHAHRAPFLLPDEMTKGRVLQVVSHHREVAHASSATVAVVLVTLQDKIDEIIIAFESLRRCFFFLRDGEASVKDQARSLATKAPSLAFFCRRRLPTAFSLLSRHPATRQRPAPRAARLSSPPRHSTAPPRLRDPPSPGHASPRPALPLSCLPTRLPQPLPGPRPFSSAAPARVSLSRIACVTPGQRRTRVRPALPCLLPASAHASTRHQHLLRLRLSAPSHACTCAAPAALAPPALVPPEPAEAQRPHRPWLPCARAPVPAAPSPTPSALRLSLASAPASRPRPSGPPPHGLPIQNVHLALTSARDFKEILGATTGRRSALLPFASVSEDIFLDTPVSRLPILATVRDTRSEEKADMALALPALSPAAEDFTCYDGTVLSLYRSVRRPEEEVVATPPLSPPGVVPWESAPRCCRHRRSGSTVAFFLPCSSTRRECSPPPFVVTVGIVAGGSYRHG</sequence>
<dbReference type="OrthoDB" id="695705at2759"/>
<feature type="region of interest" description="Disordered" evidence="1">
    <location>
        <begin position="274"/>
        <end position="341"/>
    </location>
</feature>
<reference evidence="3" key="1">
    <citation type="submission" date="2017-07" db="EMBL/GenBank/DDBJ databases">
        <title>Taro Niue Genome Assembly and Annotation.</title>
        <authorList>
            <person name="Atibalentja N."/>
            <person name="Keating K."/>
            <person name="Fields C.J."/>
        </authorList>
    </citation>
    <scope>NUCLEOTIDE SEQUENCE</scope>
    <source>
        <strain evidence="3">Niue_2</strain>
        <tissue evidence="3">Leaf</tissue>
    </source>
</reference>
<feature type="region of interest" description="Disordered" evidence="1">
    <location>
        <begin position="431"/>
        <end position="465"/>
    </location>
</feature>
<evidence type="ECO:0000313" key="4">
    <source>
        <dbReference type="Proteomes" id="UP000652761"/>
    </source>
</evidence>